<evidence type="ECO:0000256" key="2">
    <source>
        <dbReference type="ARBA" id="ARBA00022695"/>
    </source>
</evidence>
<protein>
    <submittedName>
        <fullName evidence="4">Nucleotidyl transferase</fullName>
    </submittedName>
</protein>
<feature type="domain" description="Nucleotidyl transferase" evidence="3">
    <location>
        <begin position="4"/>
        <end position="129"/>
    </location>
</feature>
<name>K6WXH0_9ALTE</name>
<keyword evidence="2" id="KW-0548">Nucleotidyltransferase</keyword>
<dbReference type="GO" id="GO:0016779">
    <property type="term" value="F:nucleotidyltransferase activity"/>
    <property type="evidence" value="ECO:0007669"/>
    <property type="project" value="UniProtKB-KW"/>
</dbReference>
<proteinExistence type="predicted"/>
<dbReference type="Pfam" id="PF00483">
    <property type="entry name" value="NTP_transferase"/>
    <property type="match status" value="1"/>
</dbReference>
<gene>
    <name evidence="4" type="ORF">GLIP_0513</name>
</gene>
<evidence type="ECO:0000313" key="4">
    <source>
        <dbReference type="EMBL" id="GAC13159.1"/>
    </source>
</evidence>
<comment type="caution">
    <text evidence="4">The sequence shown here is derived from an EMBL/GenBank/DDBJ whole genome shotgun (WGS) entry which is preliminary data.</text>
</comment>
<dbReference type="eggNOG" id="COG1208">
    <property type="taxonomic scope" value="Bacteria"/>
</dbReference>
<evidence type="ECO:0000259" key="3">
    <source>
        <dbReference type="Pfam" id="PF00483"/>
    </source>
</evidence>
<evidence type="ECO:0000313" key="5">
    <source>
        <dbReference type="Proteomes" id="UP000006334"/>
    </source>
</evidence>
<dbReference type="AlphaFoldDB" id="K6WXH0"/>
<dbReference type="CDD" id="cd06422">
    <property type="entry name" value="NTP_transferase_like_1"/>
    <property type="match status" value="1"/>
</dbReference>
<dbReference type="Proteomes" id="UP000006334">
    <property type="component" value="Unassembled WGS sequence"/>
</dbReference>
<dbReference type="InterPro" id="IPR005835">
    <property type="entry name" value="NTP_transferase_dom"/>
</dbReference>
<keyword evidence="1 4" id="KW-0808">Transferase</keyword>
<reference evidence="4 5" key="1">
    <citation type="journal article" date="2017" name="Antonie Van Leeuwenhoek">
        <title>Rhizobium rhizosphaerae sp. nov., a novel species isolated from rice rhizosphere.</title>
        <authorList>
            <person name="Zhao J.J."/>
            <person name="Zhang J."/>
            <person name="Zhang R.J."/>
            <person name="Zhang C.W."/>
            <person name="Yin H.Q."/>
            <person name="Zhang X.X."/>
        </authorList>
    </citation>
    <scope>NUCLEOTIDE SEQUENCE [LARGE SCALE GENOMIC DNA]</scope>
    <source>
        <strain evidence="4 5">E3</strain>
    </source>
</reference>
<dbReference type="InterPro" id="IPR029044">
    <property type="entry name" value="Nucleotide-diphossugar_trans"/>
</dbReference>
<dbReference type="EMBL" id="BAEN01000015">
    <property type="protein sequence ID" value="GAC13159.1"/>
    <property type="molecule type" value="Genomic_DNA"/>
</dbReference>
<sequence>MKVAMILAAGRGERMRPLTDHTPKPLLEVKGQPLIEYHLKKLAAAGIEHVVINHAWLGEQIVALLGDGSRYNLSIHYSAEPEALETAGGIVKALPLLKSLLKNQRYFTVINADIYTDFDFNLLPDDLNETRGHLVLVNNPPHNLKGNFDLNDHLVVRKQHNQFTFSGIAVYDMALFAELSQKKRPLAPLLFELVEKSQLSGQQHQGIWFDIGTPQRLDEINRMER</sequence>
<dbReference type="NCBIfam" id="NF045761">
    <property type="entry name" value="NAMPUrTaseMurU"/>
    <property type="match status" value="1"/>
</dbReference>
<dbReference type="Gene3D" id="3.90.550.10">
    <property type="entry name" value="Spore Coat Polysaccharide Biosynthesis Protein SpsA, Chain A"/>
    <property type="match status" value="1"/>
</dbReference>
<keyword evidence="5" id="KW-1185">Reference proteome</keyword>
<accession>K6WXH0</accession>
<evidence type="ECO:0000256" key="1">
    <source>
        <dbReference type="ARBA" id="ARBA00022679"/>
    </source>
</evidence>
<organism evidence="4 5">
    <name type="scientific">Aliiglaciecola lipolytica E3</name>
    <dbReference type="NCBI Taxonomy" id="1127673"/>
    <lineage>
        <taxon>Bacteria</taxon>
        <taxon>Pseudomonadati</taxon>
        <taxon>Pseudomonadota</taxon>
        <taxon>Gammaproteobacteria</taxon>
        <taxon>Alteromonadales</taxon>
        <taxon>Alteromonadaceae</taxon>
        <taxon>Aliiglaciecola</taxon>
    </lineage>
</organism>
<dbReference type="SUPFAM" id="SSF53448">
    <property type="entry name" value="Nucleotide-diphospho-sugar transferases"/>
    <property type="match status" value="1"/>
</dbReference>
<dbReference type="PANTHER" id="PTHR43584">
    <property type="entry name" value="NUCLEOTIDYL TRANSFERASE"/>
    <property type="match status" value="1"/>
</dbReference>
<dbReference type="InterPro" id="IPR050065">
    <property type="entry name" value="GlmU-like"/>
</dbReference>
<dbReference type="InterPro" id="IPR054790">
    <property type="entry name" value="MurU"/>
</dbReference>
<dbReference type="STRING" id="1127673.GLIP_0513"/>
<dbReference type="PANTHER" id="PTHR43584:SF8">
    <property type="entry name" value="N-ACETYLMURAMATE ALPHA-1-PHOSPHATE URIDYLYLTRANSFERASE"/>
    <property type="match status" value="1"/>
</dbReference>